<evidence type="ECO:0000313" key="1">
    <source>
        <dbReference type="EMBL" id="PRQ42605.1"/>
    </source>
</evidence>
<keyword evidence="2" id="KW-1185">Reference proteome</keyword>
<evidence type="ECO:0000313" key="2">
    <source>
        <dbReference type="Proteomes" id="UP000238479"/>
    </source>
</evidence>
<name>A0A2P6R850_ROSCH</name>
<dbReference type="Gramene" id="PRQ42605">
    <property type="protein sequence ID" value="PRQ42605"/>
    <property type="gene ID" value="RchiOBHm_Chr3g0459461"/>
</dbReference>
<proteinExistence type="predicted"/>
<reference evidence="1 2" key="1">
    <citation type="journal article" date="2018" name="Nat. Genet.">
        <title>The Rosa genome provides new insights in the design of modern roses.</title>
        <authorList>
            <person name="Bendahmane M."/>
        </authorList>
    </citation>
    <scope>NUCLEOTIDE SEQUENCE [LARGE SCALE GENOMIC DNA]</scope>
    <source>
        <strain evidence="2">cv. Old Blush</strain>
    </source>
</reference>
<organism evidence="1 2">
    <name type="scientific">Rosa chinensis</name>
    <name type="common">China rose</name>
    <dbReference type="NCBI Taxonomy" id="74649"/>
    <lineage>
        <taxon>Eukaryota</taxon>
        <taxon>Viridiplantae</taxon>
        <taxon>Streptophyta</taxon>
        <taxon>Embryophyta</taxon>
        <taxon>Tracheophyta</taxon>
        <taxon>Spermatophyta</taxon>
        <taxon>Magnoliopsida</taxon>
        <taxon>eudicotyledons</taxon>
        <taxon>Gunneridae</taxon>
        <taxon>Pentapetalae</taxon>
        <taxon>rosids</taxon>
        <taxon>fabids</taxon>
        <taxon>Rosales</taxon>
        <taxon>Rosaceae</taxon>
        <taxon>Rosoideae</taxon>
        <taxon>Rosoideae incertae sedis</taxon>
        <taxon>Rosa</taxon>
    </lineage>
</organism>
<dbReference type="AlphaFoldDB" id="A0A2P6R850"/>
<comment type="caution">
    <text evidence="1">The sequence shown here is derived from an EMBL/GenBank/DDBJ whole genome shotgun (WGS) entry which is preliminary data.</text>
</comment>
<protein>
    <submittedName>
        <fullName evidence="1">Putative Myb/SANT-like domain-containing protein</fullName>
    </submittedName>
</protein>
<sequence length="53" mass="6161">MAKESAVWNEGLVDLFCELAMKEVDNDNRPHTHFNPEGWANIINFKGHARFFI</sequence>
<accession>A0A2P6R850</accession>
<dbReference type="Proteomes" id="UP000238479">
    <property type="component" value="Chromosome 3"/>
</dbReference>
<dbReference type="EMBL" id="PDCK01000041">
    <property type="protein sequence ID" value="PRQ42605.1"/>
    <property type="molecule type" value="Genomic_DNA"/>
</dbReference>
<gene>
    <name evidence="1" type="ORF">RchiOBHm_Chr3g0459461</name>
</gene>